<keyword evidence="4" id="KW-0808">Transferase</keyword>
<keyword evidence="14" id="KW-1185">Reference proteome</keyword>
<evidence type="ECO:0000256" key="4">
    <source>
        <dbReference type="ARBA" id="ARBA00022679"/>
    </source>
</evidence>
<proteinExistence type="predicted"/>
<evidence type="ECO:0000259" key="12">
    <source>
        <dbReference type="PROSITE" id="PS51015"/>
    </source>
</evidence>
<protein>
    <recommendedName>
        <fullName evidence="15">Histone-lysine N-methyltransferase</fullName>
    </recommendedName>
</protein>
<accession>A0A1B6P8F5</accession>
<dbReference type="Gramene" id="KXG21906">
    <property type="protein sequence ID" value="KXG21906"/>
    <property type="gene ID" value="SORBI_3009G122800"/>
</dbReference>
<evidence type="ECO:0000256" key="3">
    <source>
        <dbReference type="ARBA" id="ARBA00022603"/>
    </source>
</evidence>
<sequence length="683" mass="75620">MVIPGAGAEPRRPRSARYAEKGYPNYAEHDQCPAPRWRSGVTGGRANKPEARRGRKRGLGDAAAEDVVVAEGKAPPPILQREEEAAQDQGRKRRMTDAAASVAAAGKVFPLIADEGDEEVEVSATEGGGDERGAAGVCSKNPRLRVMKTLRAFSTNYLHFVQEEQRRAESVRQELKACRTLKRQNRNNQHNGGYQEAKQPSKRPDLKALTKMRKDGAILYQDKRIGHLPGTEVGDQFYSRAEMVALGIHSHWMKGIDYMGMEYRDKKGCENFTFPLAICIVMSGAYEDDVDNADEIIYTGQGGNNWLGNRRQKAEQTLLRGNLALKVVDYCQEKGVQGHLVYKYRLKRLEGQPPLTTSQVLFAHGDVPMTISELPGLVCEDISNGQENFRIPATNLVDNPPIPPSGFVYSKLLQIPNDIEIPIDSTGCDCSEDCSSSKNCSCAERNGSDLPYVSTQRKSSKHNGSKHNSIGRLVEPKAVVYECGTNCKCHCNCVNRTSQQGLKYRLEVFKTKSKGWGVRTWDTILPGALICEYTGVLRRTTEVEGLLENNYIFDIDCLETMEGLDGREQRAGSELHMASLHSEHDAEMASRTPEYCIDAGSVGNVARFINHSCQPNLFIQCVLSSHSNIKLAKVMLFAADTIPPLQELSYDYGYRLDSVTGADGNIVKLACHCGASNCRKRLY</sequence>
<dbReference type="SUPFAM" id="SSF82199">
    <property type="entry name" value="SET domain"/>
    <property type="match status" value="1"/>
</dbReference>
<dbReference type="GO" id="GO:0042054">
    <property type="term" value="F:histone methyltransferase activity"/>
    <property type="evidence" value="ECO:0007669"/>
    <property type="project" value="InterPro"/>
</dbReference>
<dbReference type="InterPro" id="IPR003105">
    <property type="entry name" value="SRA_YDG"/>
</dbReference>
<dbReference type="GO" id="GO:0032259">
    <property type="term" value="P:methylation"/>
    <property type="evidence" value="ECO:0007669"/>
    <property type="project" value="UniProtKB-KW"/>
</dbReference>
<organism evidence="13 14">
    <name type="scientific">Sorghum bicolor</name>
    <name type="common">Sorghum</name>
    <name type="synonym">Sorghum vulgare</name>
    <dbReference type="NCBI Taxonomy" id="4558"/>
    <lineage>
        <taxon>Eukaryota</taxon>
        <taxon>Viridiplantae</taxon>
        <taxon>Streptophyta</taxon>
        <taxon>Embryophyta</taxon>
        <taxon>Tracheophyta</taxon>
        <taxon>Spermatophyta</taxon>
        <taxon>Magnoliopsida</taxon>
        <taxon>Liliopsida</taxon>
        <taxon>Poales</taxon>
        <taxon>Poaceae</taxon>
        <taxon>PACMAD clade</taxon>
        <taxon>Panicoideae</taxon>
        <taxon>Andropogonodae</taxon>
        <taxon>Andropogoneae</taxon>
        <taxon>Sorghinae</taxon>
        <taxon>Sorghum</taxon>
    </lineage>
</organism>
<dbReference type="SMART" id="SM00317">
    <property type="entry name" value="SET"/>
    <property type="match status" value="1"/>
</dbReference>
<evidence type="ECO:0000313" key="13">
    <source>
        <dbReference type="EMBL" id="KXG21906.1"/>
    </source>
</evidence>
<feature type="domain" description="Post-SET" evidence="11">
    <location>
        <begin position="667"/>
        <end position="683"/>
    </location>
</feature>
<dbReference type="PROSITE" id="PS50280">
    <property type="entry name" value="SET"/>
    <property type="match status" value="1"/>
</dbReference>
<evidence type="ECO:0000256" key="8">
    <source>
        <dbReference type="SAM" id="MobiDB-lite"/>
    </source>
</evidence>
<evidence type="ECO:0000256" key="5">
    <source>
        <dbReference type="ARBA" id="ARBA00022691"/>
    </source>
</evidence>
<dbReference type="PROSITE" id="PS51015">
    <property type="entry name" value="YDG"/>
    <property type="match status" value="1"/>
</dbReference>
<dbReference type="EMBL" id="CM000768">
    <property type="protein sequence ID" value="KXG21906.1"/>
    <property type="molecule type" value="Genomic_DNA"/>
</dbReference>
<dbReference type="InterPro" id="IPR007728">
    <property type="entry name" value="Pre-SET_dom"/>
</dbReference>
<feature type="region of interest" description="Disordered" evidence="8">
    <location>
        <begin position="180"/>
        <end position="203"/>
    </location>
</feature>
<dbReference type="ExpressionAtlas" id="A0A1B6P8F5">
    <property type="expression patterns" value="baseline and differential"/>
</dbReference>
<dbReference type="InterPro" id="IPR051357">
    <property type="entry name" value="H3K9_HMTase_SUVAR3-9"/>
</dbReference>
<reference evidence="14" key="2">
    <citation type="journal article" date="2018" name="Plant J.">
        <title>The Sorghum bicolor reference genome: improved assembly, gene annotations, a transcriptome atlas, and signatures of genome organization.</title>
        <authorList>
            <person name="McCormick R.F."/>
            <person name="Truong S.K."/>
            <person name="Sreedasyam A."/>
            <person name="Jenkins J."/>
            <person name="Shu S."/>
            <person name="Sims D."/>
            <person name="Kennedy M."/>
            <person name="Amirebrahimi M."/>
            <person name="Weers B.D."/>
            <person name="McKinley B."/>
            <person name="Mattison A."/>
            <person name="Morishige D.T."/>
            <person name="Grimwood J."/>
            <person name="Schmutz J."/>
            <person name="Mullet J.E."/>
        </authorList>
    </citation>
    <scope>NUCLEOTIDE SEQUENCE [LARGE SCALE GENOMIC DNA]</scope>
    <source>
        <strain evidence="14">cv. BTx623</strain>
    </source>
</reference>
<dbReference type="Gene3D" id="2.170.270.10">
    <property type="entry name" value="SET domain"/>
    <property type="match status" value="1"/>
</dbReference>
<dbReference type="PROSITE" id="PS50867">
    <property type="entry name" value="PRE_SET"/>
    <property type="match status" value="1"/>
</dbReference>
<dbReference type="GO" id="GO:0008270">
    <property type="term" value="F:zinc ion binding"/>
    <property type="evidence" value="ECO:0007669"/>
    <property type="project" value="InterPro"/>
</dbReference>
<dbReference type="InterPro" id="IPR036987">
    <property type="entry name" value="SRA-YDG_sf"/>
</dbReference>
<evidence type="ECO:0000256" key="7">
    <source>
        <dbReference type="PROSITE-ProRule" id="PRU00358"/>
    </source>
</evidence>
<keyword evidence="6 7" id="KW-0539">Nucleus</keyword>
<evidence type="ECO:0000256" key="6">
    <source>
        <dbReference type="ARBA" id="ARBA00023242"/>
    </source>
</evidence>
<dbReference type="AlphaFoldDB" id="A0A1B6P8F5"/>
<dbReference type="PANTHER" id="PTHR45660">
    <property type="entry name" value="HISTONE-LYSINE N-METHYLTRANSFERASE SETMAR"/>
    <property type="match status" value="1"/>
</dbReference>
<dbReference type="Pfam" id="PF00856">
    <property type="entry name" value="SET"/>
    <property type="match status" value="1"/>
</dbReference>
<dbReference type="InterPro" id="IPR015947">
    <property type="entry name" value="PUA-like_sf"/>
</dbReference>
<feature type="domain" description="YDG" evidence="12">
    <location>
        <begin position="226"/>
        <end position="395"/>
    </location>
</feature>
<dbReference type="InterPro" id="IPR003616">
    <property type="entry name" value="Post-SET_dom"/>
</dbReference>
<name>A0A1B6P8F5_SORBI</name>
<keyword evidence="3" id="KW-0489">Methyltransferase</keyword>
<dbReference type="InterPro" id="IPR046341">
    <property type="entry name" value="SET_dom_sf"/>
</dbReference>
<dbReference type="SMART" id="SM00468">
    <property type="entry name" value="PreSET"/>
    <property type="match status" value="1"/>
</dbReference>
<evidence type="ECO:0000259" key="11">
    <source>
        <dbReference type="PROSITE" id="PS50868"/>
    </source>
</evidence>
<evidence type="ECO:0000313" key="14">
    <source>
        <dbReference type="Proteomes" id="UP000000768"/>
    </source>
</evidence>
<dbReference type="SUPFAM" id="SSF88697">
    <property type="entry name" value="PUA domain-like"/>
    <property type="match status" value="1"/>
</dbReference>
<feature type="compositionally biased region" description="Basic and acidic residues" evidence="8">
    <location>
        <begin position="9"/>
        <end position="20"/>
    </location>
</feature>
<dbReference type="SMART" id="SM00508">
    <property type="entry name" value="PostSET"/>
    <property type="match status" value="1"/>
</dbReference>
<dbReference type="Proteomes" id="UP000000768">
    <property type="component" value="Chromosome 9"/>
</dbReference>
<feature type="domain" description="SET" evidence="9">
    <location>
        <begin position="504"/>
        <end position="653"/>
    </location>
</feature>
<dbReference type="Pfam" id="PF02182">
    <property type="entry name" value="SAD_SRA"/>
    <property type="match status" value="1"/>
</dbReference>
<feature type="region of interest" description="Disordered" evidence="8">
    <location>
        <begin position="1"/>
        <end position="92"/>
    </location>
</feature>
<dbReference type="PANTHER" id="PTHR45660:SF94">
    <property type="entry name" value="HISTONE-LYSINE N-METHYLTRANSFERASE, H3 LYSINE-9 SPECIFIC SUVH4"/>
    <property type="match status" value="1"/>
</dbReference>
<evidence type="ECO:0000256" key="2">
    <source>
        <dbReference type="ARBA" id="ARBA00022454"/>
    </source>
</evidence>
<evidence type="ECO:0008006" key="15">
    <source>
        <dbReference type="Google" id="ProtNLM"/>
    </source>
</evidence>
<dbReference type="Pfam" id="PF05033">
    <property type="entry name" value="Pre-SET"/>
    <property type="match status" value="1"/>
</dbReference>
<dbReference type="Gene3D" id="2.30.280.10">
    <property type="entry name" value="SRA-YDG"/>
    <property type="match status" value="2"/>
</dbReference>
<evidence type="ECO:0000259" key="10">
    <source>
        <dbReference type="PROSITE" id="PS50867"/>
    </source>
</evidence>
<comment type="subcellular location">
    <subcellularLocation>
        <location evidence="1">Chromosome</location>
    </subcellularLocation>
    <subcellularLocation>
        <location evidence="7">Nucleus</location>
    </subcellularLocation>
</comment>
<evidence type="ECO:0000259" key="9">
    <source>
        <dbReference type="PROSITE" id="PS50280"/>
    </source>
</evidence>
<dbReference type="GO" id="GO:0005634">
    <property type="term" value="C:nucleus"/>
    <property type="evidence" value="ECO:0007669"/>
    <property type="project" value="UniProtKB-SubCell"/>
</dbReference>
<dbReference type="InterPro" id="IPR001214">
    <property type="entry name" value="SET_dom"/>
</dbReference>
<dbReference type="SMART" id="SM00466">
    <property type="entry name" value="SRA"/>
    <property type="match status" value="1"/>
</dbReference>
<feature type="domain" description="Pre-SET" evidence="10">
    <location>
        <begin position="426"/>
        <end position="501"/>
    </location>
</feature>
<dbReference type="PROSITE" id="PS50868">
    <property type="entry name" value="POST_SET"/>
    <property type="match status" value="1"/>
</dbReference>
<reference evidence="13 14" key="1">
    <citation type="journal article" date="2009" name="Nature">
        <title>The Sorghum bicolor genome and the diversification of grasses.</title>
        <authorList>
            <person name="Paterson A.H."/>
            <person name="Bowers J.E."/>
            <person name="Bruggmann R."/>
            <person name="Dubchak I."/>
            <person name="Grimwood J."/>
            <person name="Gundlach H."/>
            <person name="Haberer G."/>
            <person name="Hellsten U."/>
            <person name="Mitros T."/>
            <person name="Poliakov A."/>
            <person name="Schmutz J."/>
            <person name="Spannagl M."/>
            <person name="Tang H."/>
            <person name="Wang X."/>
            <person name="Wicker T."/>
            <person name="Bharti A.K."/>
            <person name="Chapman J."/>
            <person name="Feltus F.A."/>
            <person name="Gowik U."/>
            <person name="Grigoriev I.V."/>
            <person name="Lyons E."/>
            <person name="Maher C.A."/>
            <person name="Martis M."/>
            <person name="Narechania A."/>
            <person name="Otillar R.P."/>
            <person name="Penning B.W."/>
            <person name="Salamov A.A."/>
            <person name="Wang Y."/>
            <person name="Zhang L."/>
            <person name="Carpita N.C."/>
            <person name="Freeling M."/>
            <person name="Gingle A.R."/>
            <person name="Hash C.T."/>
            <person name="Keller B."/>
            <person name="Klein P."/>
            <person name="Kresovich S."/>
            <person name="McCann M.C."/>
            <person name="Ming R."/>
            <person name="Peterson D.G."/>
            <person name="Mehboob-ur-Rahman"/>
            <person name="Ware D."/>
            <person name="Westhoff P."/>
            <person name="Mayer K.F."/>
            <person name="Messing J."/>
            <person name="Rokhsar D.S."/>
        </authorList>
    </citation>
    <scope>NUCLEOTIDE SEQUENCE [LARGE SCALE GENOMIC DNA]</scope>
    <source>
        <strain evidence="14">cv. BTx623</strain>
    </source>
</reference>
<evidence type="ECO:0000256" key="1">
    <source>
        <dbReference type="ARBA" id="ARBA00004286"/>
    </source>
</evidence>
<dbReference type="GO" id="GO:0005694">
    <property type="term" value="C:chromosome"/>
    <property type="evidence" value="ECO:0007669"/>
    <property type="project" value="UniProtKB-SubCell"/>
</dbReference>
<feature type="compositionally biased region" description="Low complexity" evidence="8">
    <location>
        <begin position="61"/>
        <end position="71"/>
    </location>
</feature>
<gene>
    <name evidence="13" type="ORF">SORBI_3009G122800</name>
</gene>
<keyword evidence="2" id="KW-0158">Chromosome</keyword>
<keyword evidence="5" id="KW-0949">S-adenosyl-L-methionine</keyword>